<evidence type="ECO:0000313" key="2">
    <source>
        <dbReference type="EMBL" id="TCL32725.1"/>
    </source>
</evidence>
<protein>
    <submittedName>
        <fullName evidence="2">5-deoxy-glucuronate isomerase</fullName>
    </submittedName>
</protein>
<evidence type="ECO:0000313" key="3">
    <source>
        <dbReference type="Proteomes" id="UP000295063"/>
    </source>
</evidence>
<dbReference type="RefSeq" id="WP_132083308.1">
    <property type="nucleotide sequence ID" value="NZ_DAMAKO010000006.1"/>
</dbReference>
<dbReference type="SUPFAM" id="SSF51182">
    <property type="entry name" value="RmlC-like cupins"/>
    <property type="match status" value="1"/>
</dbReference>
<dbReference type="EMBL" id="SLUI01000020">
    <property type="protein sequence ID" value="TCL32725.1"/>
    <property type="molecule type" value="Genomic_DNA"/>
</dbReference>
<dbReference type="InterPro" id="IPR024203">
    <property type="entry name" value="Deoxy-glucuronate_isom_IolB"/>
</dbReference>
<keyword evidence="1 2" id="KW-0413">Isomerase</keyword>
<dbReference type="InterPro" id="IPR011051">
    <property type="entry name" value="RmlC_Cupin_sf"/>
</dbReference>
<gene>
    <name evidence="2" type="ORF">EV210_12045</name>
</gene>
<dbReference type="InterPro" id="IPR021120">
    <property type="entry name" value="KduI/IolB_isomerase"/>
</dbReference>
<dbReference type="Pfam" id="PF04962">
    <property type="entry name" value="KduI"/>
    <property type="match status" value="1"/>
</dbReference>
<accession>A0A4R1PN24</accession>
<evidence type="ECO:0000256" key="1">
    <source>
        <dbReference type="ARBA" id="ARBA00023235"/>
    </source>
</evidence>
<dbReference type="PANTHER" id="PTHR39193">
    <property type="entry name" value="5-DEOXY-GLUCURONATE ISOMERASE"/>
    <property type="match status" value="1"/>
</dbReference>
<name>A0A4R1PN24_9FIRM</name>
<reference evidence="2 3" key="1">
    <citation type="submission" date="2019-03" db="EMBL/GenBank/DDBJ databases">
        <title>Genomic Encyclopedia of Type Strains, Phase IV (KMG-IV): sequencing the most valuable type-strain genomes for metagenomic binning, comparative biology and taxonomic classification.</title>
        <authorList>
            <person name="Goeker M."/>
        </authorList>
    </citation>
    <scope>NUCLEOTIDE SEQUENCE [LARGE SCALE GENOMIC DNA]</scope>
    <source>
        <strain evidence="2 3">DSM 15969</strain>
    </source>
</reference>
<dbReference type="GO" id="GO:0019310">
    <property type="term" value="P:inositol catabolic process"/>
    <property type="evidence" value="ECO:0007669"/>
    <property type="project" value="InterPro"/>
</dbReference>
<sequence>MLRIRQEGPFQYGYNPITEMEDTEDNTLMDFGILRLAAGQTEQILDTGKESAILLIYGEITLGWTDQERTIRRLSCFDENPWVLHVPKNVAVRIQGVADDSEISITKTTHETMFEPKLYTQAECQAEERGKGTLKETSTRIVRTVFDYTNAPYSNLVVGEVIDFPGKWSSYPPHHHPQPEIYFYKFYPEQGYGFSELGEDVVKLRNNDTVKILDDVTHPQTTAPGYAMYYSWVIRHLAGNSYKSPEYPVFNPEHLWVTDKNAKIWPDKE</sequence>
<keyword evidence="3" id="KW-1185">Reference proteome</keyword>
<organism evidence="2 3">
    <name type="scientific">Anaerospora hongkongensis</name>
    <dbReference type="NCBI Taxonomy" id="244830"/>
    <lineage>
        <taxon>Bacteria</taxon>
        <taxon>Bacillati</taxon>
        <taxon>Bacillota</taxon>
        <taxon>Negativicutes</taxon>
        <taxon>Selenomonadales</taxon>
        <taxon>Sporomusaceae</taxon>
        <taxon>Anaerospora</taxon>
    </lineage>
</organism>
<dbReference type="GO" id="GO:0008880">
    <property type="term" value="F:glucuronate isomerase activity"/>
    <property type="evidence" value="ECO:0007669"/>
    <property type="project" value="InterPro"/>
</dbReference>
<dbReference type="InterPro" id="IPR014710">
    <property type="entry name" value="RmlC-like_jellyroll"/>
</dbReference>
<dbReference type="PIRSF" id="PIRSF036628">
    <property type="entry name" value="IolB"/>
    <property type="match status" value="1"/>
</dbReference>
<dbReference type="Gene3D" id="2.60.120.10">
    <property type="entry name" value="Jelly Rolls"/>
    <property type="match status" value="2"/>
</dbReference>
<dbReference type="AlphaFoldDB" id="A0A4R1PN24"/>
<proteinExistence type="predicted"/>
<dbReference type="OrthoDB" id="9799936at2"/>
<dbReference type="PANTHER" id="PTHR39193:SF1">
    <property type="entry name" value="5-DEOXY-GLUCURONATE ISOMERASE"/>
    <property type="match status" value="1"/>
</dbReference>
<comment type="caution">
    <text evidence="2">The sequence shown here is derived from an EMBL/GenBank/DDBJ whole genome shotgun (WGS) entry which is preliminary data.</text>
</comment>
<dbReference type="Proteomes" id="UP000295063">
    <property type="component" value="Unassembled WGS sequence"/>
</dbReference>